<keyword evidence="2" id="KW-0391">Immunity</keyword>
<accession>A0A8C8DN51</accession>
<dbReference type="AlphaFoldDB" id="A0A8C8DN51"/>
<evidence type="ECO:0000256" key="2">
    <source>
        <dbReference type="ARBA" id="ARBA00022859"/>
    </source>
</evidence>
<evidence type="ECO:0000313" key="5">
    <source>
        <dbReference type="Ensembl" id="ENSOSIP00000017863.1"/>
    </source>
</evidence>
<dbReference type="InterPro" id="IPR036179">
    <property type="entry name" value="Ig-like_dom_sf"/>
</dbReference>
<dbReference type="Ensembl" id="ENSOSIT00000018862.1">
    <property type="protein sequence ID" value="ENSOSIP00000017863.1"/>
    <property type="gene ID" value="ENSOSIG00000009730.1"/>
</dbReference>
<dbReference type="InterPro" id="IPR013783">
    <property type="entry name" value="Ig-like_fold"/>
</dbReference>
<dbReference type="GO" id="GO:0007166">
    <property type="term" value="P:cell surface receptor signaling pathway"/>
    <property type="evidence" value="ECO:0007669"/>
    <property type="project" value="TreeGrafter"/>
</dbReference>
<evidence type="ECO:0000256" key="3">
    <source>
        <dbReference type="SAM" id="SignalP"/>
    </source>
</evidence>
<dbReference type="SUPFAM" id="SSF48726">
    <property type="entry name" value="Immunoglobulin"/>
    <property type="match status" value="1"/>
</dbReference>
<evidence type="ECO:0000259" key="4">
    <source>
        <dbReference type="Pfam" id="PF07686"/>
    </source>
</evidence>
<sequence>VFSEMICRLIFFSLLGFCLNVEVHQSSSEITDAKKKVQIFCSYDKSDFRVMLWYRQTPGRTDMDLIGYLNYKEPKMEEKYEKTFAIAGDLSVNTLKTGSLSITAAEAGNSAVYFCAASRARR</sequence>
<feature type="domain" description="Immunoglobulin V-set" evidence="4">
    <location>
        <begin position="35"/>
        <end position="117"/>
    </location>
</feature>
<dbReference type="PANTHER" id="PTHR23268:SF102">
    <property type="entry name" value="IMMUNOGLOBULIN V-SET DOMAIN-CONTAINING PROTEIN"/>
    <property type="match status" value="1"/>
</dbReference>
<dbReference type="GO" id="GO:0005886">
    <property type="term" value="C:plasma membrane"/>
    <property type="evidence" value="ECO:0007669"/>
    <property type="project" value="TreeGrafter"/>
</dbReference>
<feature type="signal peptide" evidence="3">
    <location>
        <begin position="1"/>
        <end position="20"/>
    </location>
</feature>
<evidence type="ECO:0000313" key="6">
    <source>
        <dbReference type="Proteomes" id="UP000694383"/>
    </source>
</evidence>
<dbReference type="InterPro" id="IPR050413">
    <property type="entry name" value="TCR_beta_variable"/>
</dbReference>
<dbReference type="Proteomes" id="UP000694383">
    <property type="component" value="Unplaced"/>
</dbReference>
<dbReference type="GeneTree" id="ENSGT01150000289543"/>
<proteinExistence type="predicted"/>
<dbReference type="Pfam" id="PF07686">
    <property type="entry name" value="V-set"/>
    <property type="match status" value="1"/>
</dbReference>
<organism evidence="5 6">
    <name type="scientific">Oryzias sinensis</name>
    <name type="common">Chinese medaka</name>
    <dbReference type="NCBI Taxonomy" id="183150"/>
    <lineage>
        <taxon>Eukaryota</taxon>
        <taxon>Metazoa</taxon>
        <taxon>Chordata</taxon>
        <taxon>Craniata</taxon>
        <taxon>Vertebrata</taxon>
        <taxon>Euteleostomi</taxon>
        <taxon>Actinopterygii</taxon>
        <taxon>Neopterygii</taxon>
        <taxon>Teleostei</taxon>
        <taxon>Neoteleostei</taxon>
        <taxon>Acanthomorphata</taxon>
        <taxon>Ovalentaria</taxon>
        <taxon>Atherinomorphae</taxon>
        <taxon>Beloniformes</taxon>
        <taxon>Adrianichthyidae</taxon>
        <taxon>Oryziinae</taxon>
        <taxon>Oryzias</taxon>
    </lineage>
</organism>
<reference evidence="5" key="1">
    <citation type="submission" date="2025-08" db="UniProtKB">
        <authorList>
            <consortium name="Ensembl"/>
        </authorList>
    </citation>
    <scope>IDENTIFICATION</scope>
</reference>
<evidence type="ECO:0000256" key="1">
    <source>
        <dbReference type="ARBA" id="ARBA00022729"/>
    </source>
</evidence>
<keyword evidence="6" id="KW-1185">Reference proteome</keyword>
<keyword evidence="1 3" id="KW-0732">Signal</keyword>
<name>A0A8C8DN51_9TELE</name>
<feature type="chain" id="PRO_5034617921" description="Immunoglobulin V-set domain-containing protein" evidence="3">
    <location>
        <begin position="21"/>
        <end position="122"/>
    </location>
</feature>
<dbReference type="GO" id="GO:0002376">
    <property type="term" value="P:immune system process"/>
    <property type="evidence" value="ECO:0007669"/>
    <property type="project" value="UniProtKB-KW"/>
</dbReference>
<protein>
    <recommendedName>
        <fullName evidence="4">Immunoglobulin V-set domain-containing protein</fullName>
    </recommendedName>
</protein>
<dbReference type="InterPro" id="IPR013106">
    <property type="entry name" value="Ig_V-set"/>
</dbReference>
<reference evidence="5" key="2">
    <citation type="submission" date="2025-09" db="UniProtKB">
        <authorList>
            <consortium name="Ensembl"/>
        </authorList>
    </citation>
    <scope>IDENTIFICATION</scope>
</reference>
<dbReference type="Gene3D" id="2.60.40.10">
    <property type="entry name" value="Immunoglobulins"/>
    <property type="match status" value="1"/>
</dbReference>
<dbReference type="PANTHER" id="PTHR23268">
    <property type="entry name" value="T-CELL RECEPTOR BETA CHAIN"/>
    <property type="match status" value="1"/>
</dbReference>